<dbReference type="CDD" id="cd07805">
    <property type="entry name" value="ASKHA_NBD_FGGY_CvXK-like"/>
    <property type="match status" value="1"/>
</dbReference>
<dbReference type="InterPro" id="IPR018483">
    <property type="entry name" value="Carb_kinase_FGGY_CS"/>
</dbReference>
<evidence type="ECO:0000256" key="8">
    <source>
        <dbReference type="RuleBase" id="RU003733"/>
    </source>
</evidence>
<sequence length="497" mass="54853">MIPCILAHDLGTSGNKASLFDFNGKLIGSTVVSYSVYYPRRGWAEERPEDWWNAVCQATKSVLEMVPDAEVSTVAVTGQMMGCLALDKEGKTLGNSIIWSDSRAEAESERLVRQLTKEGYQKITGQPPSASYTLPKILWQKEHMPEIYRNASVYIQAKDYINYCLTGVIATDPTDAAYTIAYDIQKKQWSEEILNCAEINKDKFPEVFQCETVIGKVTASAAKQCGLKEGIPVVVGAGDGSAAHLGAACTEPGDTYLCLGSSTWLVTQTDRLIFDEKGRMQSEPHVIKDQFVYTGTMQTGGMAYSWSRNAFQDTPIPYEKLEKMIGESPAGARGLLFLPYLMGERSPWYDFDLNGAFLGIRQGVQPGDFYRSVMEGVGLNLKILLKIIEESVAVKNIVLIGGGGKSNVWRQILADIFQKNILLPENMEAGTSIGGAIIAGVGTGIFDSYSDAKRFIKVENEVVPDESKSSLYEKKLQIFENAYYALKEINKEIKNSQ</sequence>
<dbReference type="EMBL" id="JAJEPS010000007">
    <property type="protein sequence ID" value="MCC2126347.1"/>
    <property type="molecule type" value="Genomic_DNA"/>
</dbReference>
<dbReference type="PANTHER" id="PTHR43095">
    <property type="entry name" value="SUGAR KINASE"/>
    <property type="match status" value="1"/>
</dbReference>
<dbReference type="InterPro" id="IPR043129">
    <property type="entry name" value="ATPase_NBD"/>
</dbReference>
<dbReference type="SUPFAM" id="SSF53067">
    <property type="entry name" value="Actin-like ATPase domain"/>
    <property type="match status" value="2"/>
</dbReference>
<feature type="domain" description="Carbohydrate kinase FGGY C-terminal" evidence="11">
    <location>
        <begin position="257"/>
        <end position="441"/>
    </location>
</feature>
<dbReference type="Gene3D" id="3.30.420.40">
    <property type="match status" value="2"/>
</dbReference>
<organism evidence="12 13">
    <name type="scientific">Hominiventricola filiformis</name>
    <dbReference type="NCBI Taxonomy" id="2885352"/>
    <lineage>
        <taxon>Bacteria</taxon>
        <taxon>Bacillati</taxon>
        <taxon>Bacillota</taxon>
        <taxon>Clostridia</taxon>
        <taxon>Lachnospirales</taxon>
        <taxon>Lachnospiraceae</taxon>
        <taxon>Hominiventricola</taxon>
    </lineage>
</organism>
<dbReference type="GO" id="GO:0005997">
    <property type="term" value="P:xylulose metabolic process"/>
    <property type="evidence" value="ECO:0007669"/>
    <property type="project" value="InterPro"/>
</dbReference>
<keyword evidence="13" id="KW-1185">Reference proteome</keyword>
<protein>
    <recommendedName>
        <fullName evidence="9">Xylulose kinase</fullName>
        <shortName evidence="9">Xylulokinase</shortName>
        <ecNumber evidence="9">2.7.1.17</ecNumber>
    </recommendedName>
</protein>
<dbReference type="EC" id="2.7.1.17" evidence="9"/>
<evidence type="ECO:0000256" key="6">
    <source>
        <dbReference type="ARBA" id="ARBA00022840"/>
    </source>
</evidence>
<dbReference type="InterPro" id="IPR000577">
    <property type="entry name" value="Carb_kinase_FGGY"/>
</dbReference>
<keyword evidence="3 8" id="KW-0808">Transferase</keyword>
<dbReference type="NCBIfam" id="TIGR01312">
    <property type="entry name" value="XylB"/>
    <property type="match status" value="1"/>
</dbReference>
<dbReference type="Proteomes" id="UP001198220">
    <property type="component" value="Unassembled WGS sequence"/>
</dbReference>
<dbReference type="PROSITE" id="PS00445">
    <property type="entry name" value="FGGY_KINASES_2"/>
    <property type="match status" value="1"/>
</dbReference>
<proteinExistence type="inferred from homology"/>
<reference evidence="12 13" key="1">
    <citation type="submission" date="2021-10" db="EMBL/GenBank/DDBJ databases">
        <title>Anaerobic single-cell dispensing facilitates the cultivation of human gut bacteria.</title>
        <authorList>
            <person name="Afrizal A."/>
        </authorList>
    </citation>
    <scope>NUCLEOTIDE SEQUENCE [LARGE SCALE GENOMIC DNA]</scope>
    <source>
        <strain evidence="12 13">CLA-AA-H276</strain>
    </source>
</reference>
<dbReference type="RefSeq" id="WP_308459446.1">
    <property type="nucleotide sequence ID" value="NZ_JAJEPS010000007.1"/>
</dbReference>
<evidence type="ECO:0000256" key="2">
    <source>
        <dbReference type="ARBA" id="ARBA00022629"/>
    </source>
</evidence>
<dbReference type="GO" id="GO:0042732">
    <property type="term" value="P:D-xylose metabolic process"/>
    <property type="evidence" value="ECO:0007669"/>
    <property type="project" value="UniProtKB-KW"/>
</dbReference>
<keyword evidence="2 9" id="KW-0859">Xylose metabolism</keyword>
<keyword evidence="4 9" id="KW-0547">Nucleotide-binding</keyword>
<evidence type="ECO:0000256" key="1">
    <source>
        <dbReference type="ARBA" id="ARBA00009156"/>
    </source>
</evidence>
<feature type="domain" description="Carbohydrate kinase FGGY N-terminal" evidence="10">
    <location>
        <begin position="5"/>
        <end position="246"/>
    </location>
</feature>
<evidence type="ECO:0000313" key="13">
    <source>
        <dbReference type="Proteomes" id="UP001198220"/>
    </source>
</evidence>
<comment type="caution">
    <text evidence="12">The sequence shown here is derived from an EMBL/GenBank/DDBJ whole genome shotgun (WGS) entry which is preliminary data.</text>
</comment>
<dbReference type="AlphaFoldDB" id="A0AAE3A5E1"/>
<dbReference type="Pfam" id="PF00370">
    <property type="entry name" value="FGGY_N"/>
    <property type="match status" value="1"/>
</dbReference>
<keyword evidence="6 9" id="KW-0067">ATP-binding</keyword>
<evidence type="ECO:0000256" key="3">
    <source>
        <dbReference type="ARBA" id="ARBA00022679"/>
    </source>
</evidence>
<dbReference type="InterPro" id="IPR018484">
    <property type="entry name" value="FGGY_N"/>
</dbReference>
<dbReference type="InterPro" id="IPR006000">
    <property type="entry name" value="Xylulokinase"/>
</dbReference>
<gene>
    <name evidence="9 12" type="primary">xylB</name>
    <name evidence="12" type="ORF">LKD36_09145</name>
</gene>
<evidence type="ECO:0000256" key="7">
    <source>
        <dbReference type="ARBA" id="ARBA00023277"/>
    </source>
</evidence>
<comment type="similarity">
    <text evidence="1 8">Belongs to the FGGY kinase family.</text>
</comment>
<evidence type="ECO:0000259" key="10">
    <source>
        <dbReference type="Pfam" id="PF00370"/>
    </source>
</evidence>
<evidence type="ECO:0000256" key="9">
    <source>
        <dbReference type="RuleBase" id="RU364073"/>
    </source>
</evidence>
<dbReference type="PIRSF" id="PIRSF000538">
    <property type="entry name" value="GlpK"/>
    <property type="match status" value="1"/>
</dbReference>
<dbReference type="InterPro" id="IPR050406">
    <property type="entry name" value="FGGY_Carb_Kinase"/>
</dbReference>
<evidence type="ECO:0000313" key="12">
    <source>
        <dbReference type="EMBL" id="MCC2126347.1"/>
    </source>
</evidence>
<keyword evidence="5 8" id="KW-0418">Kinase</keyword>
<evidence type="ECO:0000256" key="4">
    <source>
        <dbReference type="ARBA" id="ARBA00022741"/>
    </source>
</evidence>
<evidence type="ECO:0000259" key="11">
    <source>
        <dbReference type="Pfam" id="PF02782"/>
    </source>
</evidence>
<comment type="catalytic activity">
    <reaction evidence="9">
        <text>D-xylulose + ATP = D-xylulose 5-phosphate + ADP + H(+)</text>
        <dbReference type="Rhea" id="RHEA:10964"/>
        <dbReference type="ChEBI" id="CHEBI:15378"/>
        <dbReference type="ChEBI" id="CHEBI:17140"/>
        <dbReference type="ChEBI" id="CHEBI:30616"/>
        <dbReference type="ChEBI" id="CHEBI:57737"/>
        <dbReference type="ChEBI" id="CHEBI:456216"/>
        <dbReference type="EC" id="2.7.1.17"/>
    </reaction>
</comment>
<dbReference type="InterPro" id="IPR018485">
    <property type="entry name" value="FGGY_C"/>
</dbReference>
<dbReference type="PANTHER" id="PTHR43095:SF5">
    <property type="entry name" value="XYLULOSE KINASE"/>
    <property type="match status" value="1"/>
</dbReference>
<dbReference type="GO" id="GO:0005524">
    <property type="term" value="F:ATP binding"/>
    <property type="evidence" value="ECO:0007669"/>
    <property type="project" value="UniProtKB-KW"/>
</dbReference>
<dbReference type="GO" id="GO:0004856">
    <property type="term" value="F:D-xylulokinase activity"/>
    <property type="evidence" value="ECO:0007669"/>
    <property type="project" value="UniProtKB-EC"/>
</dbReference>
<name>A0AAE3A5E1_9FIRM</name>
<evidence type="ECO:0000256" key="5">
    <source>
        <dbReference type="ARBA" id="ARBA00022777"/>
    </source>
</evidence>
<keyword evidence="7 9" id="KW-0119">Carbohydrate metabolism</keyword>
<dbReference type="Pfam" id="PF02782">
    <property type="entry name" value="FGGY_C"/>
    <property type="match status" value="1"/>
</dbReference>
<accession>A0AAE3A5E1</accession>